<gene>
    <name evidence="10" type="ORF">KP509_09G101200</name>
</gene>
<evidence type="ECO:0000256" key="7">
    <source>
        <dbReference type="PIRNR" id="PIRNR000862"/>
    </source>
</evidence>
<evidence type="ECO:0000256" key="6">
    <source>
        <dbReference type="ARBA" id="ARBA00023180"/>
    </source>
</evidence>
<dbReference type="FunFam" id="3.40.50.1820:FF:000057">
    <property type="entry name" value="Lipase"/>
    <property type="match status" value="1"/>
</dbReference>
<evidence type="ECO:0000313" key="10">
    <source>
        <dbReference type="EMBL" id="KAH7430468.1"/>
    </source>
</evidence>
<feature type="active site" description="Charge relay system" evidence="8">
    <location>
        <position position="368"/>
    </location>
</feature>
<dbReference type="PANTHER" id="PTHR11005">
    <property type="entry name" value="LYSOSOMAL ACID LIPASE-RELATED"/>
    <property type="match status" value="1"/>
</dbReference>
<dbReference type="GO" id="GO:0016788">
    <property type="term" value="F:hydrolase activity, acting on ester bonds"/>
    <property type="evidence" value="ECO:0007669"/>
    <property type="project" value="InterPro"/>
</dbReference>
<evidence type="ECO:0000256" key="4">
    <source>
        <dbReference type="ARBA" id="ARBA00022963"/>
    </source>
</evidence>
<dbReference type="InterPro" id="IPR006693">
    <property type="entry name" value="AB_hydrolase_lipase"/>
</dbReference>
<name>A0A8T2U703_CERRI</name>
<protein>
    <recommendedName>
        <fullName evidence="7">Lipase</fullName>
    </recommendedName>
</protein>
<dbReference type="EMBL" id="CM035414">
    <property type="protein sequence ID" value="KAH7430468.1"/>
    <property type="molecule type" value="Genomic_DNA"/>
</dbReference>
<evidence type="ECO:0000256" key="5">
    <source>
        <dbReference type="ARBA" id="ARBA00023098"/>
    </source>
</evidence>
<organism evidence="10 11">
    <name type="scientific">Ceratopteris richardii</name>
    <name type="common">Triangle waterfern</name>
    <dbReference type="NCBI Taxonomy" id="49495"/>
    <lineage>
        <taxon>Eukaryota</taxon>
        <taxon>Viridiplantae</taxon>
        <taxon>Streptophyta</taxon>
        <taxon>Embryophyta</taxon>
        <taxon>Tracheophyta</taxon>
        <taxon>Polypodiopsida</taxon>
        <taxon>Polypodiidae</taxon>
        <taxon>Polypodiales</taxon>
        <taxon>Pteridineae</taxon>
        <taxon>Pteridaceae</taxon>
        <taxon>Parkerioideae</taxon>
        <taxon>Ceratopteris</taxon>
    </lineage>
</organism>
<keyword evidence="5" id="KW-0443">Lipid metabolism</keyword>
<dbReference type="GO" id="GO:0016042">
    <property type="term" value="P:lipid catabolic process"/>
    <property type="evidence" value="ECO:0007669"/>
    <property type="project" value="UniProtKB-KW"/>
</dbReference>
<dbReference type="OrthoDB" id="9974421at2759"/>
<feature type="active site" description="Charge relay system" evidence="8">
    <location>
        <position position="339"/>
    </location>
</feature>
<proteinExistence type="inferred from homology"/>
<dbReference type="InterPro" id="IPR029058">
    <property type="entry name" value="AB_hydrolase_fold"/>
</dbReference>
<dbReference type="OMA" id="VNSHMKS"/>
<evidence type="ECO:0000256" key="8">
    <source>
        <dbReference type="PIRSR" id="PIRSR000862-1"/>
    </source>
</evidence>
<dbReference type="PIRSF" id="PIRSF000862">
    <property type="entry name" value="Steryl_ester_lip"/>
    <property type="match status" value="1"/>
</dbReference>
<evidence type="ECO:0000256" key="2">
    <source>
        <dbReference type="ARBA" id="ARBA00022729"/>
    </source>
</evidence>
<sequence>MVLRSLRRSLLIIGLGIITLIVIRDIAQTHGLSDLCSALVNPKRLYHCDEMKVITEDGFVLGVQRISSSAAQGDKRQPVFLMHGILSGGDTWLLNSPDQSLGFILADAGYDVWIGNFRTTNFCHGHILYTSKDKEYWDWSFQELAEKDLISMVEYAYKTTNMRLHYIGYSQGTQAALAALSQGMLAERIDKVVMMAPVAYLKHTATPIGILAARLQLDRVFNGLRVFSLNTKTTAGRQYVDILCPAWNDRCFNIWVNSFTGVNCCINASRRAFYDAFETQDTSTKNLRHLAQLYRRGTFAKFDYGADENMRRYGVSFAPDYDLSKVPTGKMLIIHGEKDVLADVDDVSMLKEQLPQGYRSIFIQEYAHIDFIIGYNANTKVYRDILHFLSE</sequence>
<evidence type="ECO:0000256" key="3">
    <source>
        <dbReference type="ARBA" id="ARBA00022801"/>
    </source>
</evidence>
<dbReference type="Proteomes" id="UP000825935">
    <property type="component" value="Chromosome 9"/>
</dbReference>
<keyword evidence="4 7" id="KW-0442">Lipid degradation</keyword>
<dbReference type="SUPFAM" id="SSF53474">
    <property type="entry name" value="alpha/beta-Hydrolases"/>
    <property type="match status" value="1"/>
</dbReference>
<evidence type="ECO:0000313" key="11">
    <source>
        <dbReference type="Proteomes" id="UP000825935"/>
    </source>
</evidence>
<accession>A0A8T2U703</accession>
<keyword evidence="3 7" id="KW-0378">Hydrolase</keyword>
<comment type="similarity">
    <text evidence="1 7">Belongs to the AB hydrolase superfamily. Lipase family.</text>
</comment>
<feature type="active site" description="Nucleophile" evidence="8">
    <location>
        <position position="170"/>
    </location>
</feature>
<evidence type="ECO:0000259" key="9">
    <source>
        <dbReference type="Pfam" id="PF04083"/>
    </source>
</evidence>
<keyword evidence="11" id="KW-1185">Reference proteome</keyword>
<comment type="caution">
    <text evidence="10">The sequence shown here is derived from an EMBL/GenBank/DDBJ whole genome shotgun (WGS) entry which is preliminary data.</text>
</comment>
<reference evidence="10" key="1">
    <citation type="submission" date="2021-08" db="EMBL/GenBank/DDBJ databases">
        <title>WGS assembly of Ceratopteris richardii.</title>
        <authorList>
            <person name="Marchant D.B."/>
            <person name="Chen G."/>
            <person name="Jenkins J."/>
            <person name="Shu S."/>
            <person name="Leebens-Mack J."/>
            <person name="Grimwood J."/>
            <person name="Schmutz J."/>
            <person name="Soltis P."/>
            <person name="Soltis D."/>
            <person name="Chen Z.-H."/>
        </authorList>
    </citation>
    <scope>NUCLEOTIDE SEQUENCE</scope>
    <source>
        <strain evidence="10">Whitten #5841</strain>
        <tissue evidence="10">Leaf</tissue>
    </source>
</reference>
<keyword evidence="2" id="KW-0732">Signal</keyword>
<dbReference type="InterPro" id="IPR025483">
    <property type="entry name" value="Lipase_euk"/>
</dbReference>
<keyword evidence="6" id="KW-0325">Glycoprotein</keyword>
<evidence type="ECO:0000256" key="1">
    <source>
        <dbReference type="ARBA" id="ARBA00010701"/>
    </source>
</evidence>
<dbReference type="Gene3D" id="3.40.50.1820">
    <property type="entry name" value="alpha/beta hydrolase"/>
    <property type="match status" value="1"/>
</dbReference>
<dbReference type="Pfam" id="PF04083">
    <property type="entry name" value="Abhydro_lipase"/>
    <property type="match status" value="1"/>
</dbReference>
<feature type="domain" description="Partial AB-hydrolase lipase" evidence="9">
    <location>
        <begin position="46"/>
        <end position="95"/>
    </location>
</feature>
<dbReference type="AlphaFoldDB" id="A0A8T2U703"/>